<dbReference type="Pfam" id="PF13439">
    <property type="entry name" value="Glyco_transf_4"/>
    <property type="match status" value="1"/>
</dbReference>
<gene>
    <name evidence="3" type="ORF">BTN49_2508</name>
</gene>
<dbReference type="EMBL" id="NBYY01000028">
    <property type="protein sequence ID" value="PCS22043.1"/>
    <property type="molecule type" value="Genomic_DNA"/>
</dbReference>
<organism evidence="3 4">
    <name type="scientific">Candidatus Enterovibrio escicola</name>
    <dbReference type="NCBI Taxonomy" id="1927127"/>
    <lineage>
        <taxon>Bacteria</taxon>
        <taxon>Pseudomonadati</taxon>
        <taxon>Pseudomonadota</taxon>
        <taxon>Gammaproteobacteria</taxon>
        <taxon>Vibrionales</taxon>
        <taxon>Vibrionaceae</taxon>
        <taxon>Enterovibrio</taxon>
    </lineage>
</organism>
<protein>
    <submittedName>
        <fullName evidence="3">Glycosyltransferase SypI</fullName>
    </submittedName>
</protein>
<reference evidence="4" key="1">
    <citation type="submission" date="2017-04" db="EMBL/GenBank/DDBJ databases">
        <title>Genome evolution of the luminous symbionts of deep sea anglerfish.</title>
        <authorList>
            <person name="Hendry T.A."/>
        </authorList>
    </citation>
    <scope>NUCLEOTIDE SEQUENCE [LARGE SCALE GENOMIC DNA]</scope>
</reference>
<dbReference type="GO" id="GO:0016758">
    <property type="term" value="F:hexosyltransferase activity"/>
    <property type="evidence" value="ECO:0007669"/>
    <property type="project" value="TreeGrafter"/>
</dbReference>
<dbReference type="GeneID" id="66952259"/>
<proteinExistence type="predicted"/>
<name>A0A2A5T1K5_9GAMM</name>
<dbReference type="RefSeq" id="WP_097356987.1">
    <property type="nucleotide sequence ID" value="NZ_CAWNJE010000037.1"/>
</dbReference>
<dbReference type="AlphaFoldDB" id="A0A2A5T1K5"/>
<sequence>MHSALHTKSIAKNVLFVHYGDSWIRGSERCLINLLTHINRTHYNPVLWCNNELLAETIRELNIDVYVTSFPLLFGEYSPIYNFHGYSKLVSQGLSIVDKHDIALIHSNSGAPSQWLNLVSRSRKLPLVLHLHSRYPLRDRITLGLYHVSKIVGVSQPVIDQLLDDGIGVERCQVIPNGIDTEALLAQPIRDLRSMLLLPSDAFVAVSICSLITRKGIDLLIDACRQLREICLPIHLVVIGEGPEHESLNTQVRNENLEHHVHLIGEQHNVVGLMRGGTDLYVSGAREEVFGLTLAEAGLSRLPVIAPSTGGIPSVVSHQRTGLLVPEEDSHAIAQAMFHLFINKTQRIEMGENGYNHVMSHFTIQSHTTKFERLYKTLISDPSMLLKWHSHWQILPPLQASFNFVKRRLRKHLRSQVSSVKQNHITQNKSMLSTLALFYHLSLPKKAS</sequence>
<evidence type="ECO:0000259" key="2">
    <source>
        <dbReference type="Pfam" id="PF13439"/>
    </source>
</evidence>
<dbReference type="PANTHER" id="PTHR45947:SF3">
    <property type="entry name" value="SULFOQUINOVOSYL TRANSFERASE SQD2"/>
    <property type="match status" value="1"/>
</dbReference>
<evidence type="ECO:0000313" key="4">
    <source>
        <dbReference type="Proteomes" id="UP000219020"/>
    </source>
</evidence>
<evidence type="ECO:0000259" key="1">
    <source>
        <dbReference type="Pfam" id="PF00534"/>
    </source>
</evidence>
<dbReference type="SUPFAM" id="SSF53756">
    <property type="entry name" value="UDP-Glycosyltransferase/glycogen phosphorylase"/>
    <property type="match status" value="1"/>
</dbReference>
<dbReference type="InterPro" id="IPR028098">
    <property type="entry name" value="Glyco_trans_4-like_N"/>
</dbReference>
<evidence type="ECO:0000313" key="3">
    <source>
        <dbReference type="EMBL" id="PCS22043.1"/>
    </source>
</evidence>
<comment type="caution">
    <text evidence="3">The sequence shown here is derived from an EMBL/GenBank/DDBJ whole genome shotgun (WGS) entry which is preliminary data.</text>
</comment>
<keyword evidence="4" id="KW-1185">Reference proteome</keyword>
<feature type="domain" description="Glycosyl transferase family 1" evidence="1">
    <location>
        <begin position="195"/>
        <end position="356"/>
    </location>
</feature>
<dbReference type="Gene3D" id="3.40.50.2000">
    <property type="entry name" value="Glycogen Phosphorylase B"/>
    <property type="match status" value="2"/>
</dbReference>
<feature type="domain" description="Glycosyltransferase subfamily 4-like N-terminal" evidence="2">
    <location>
        <begin position="25"/>
        <end position="182"/>
    </location>
</feature>
<dbReference type="InterPro" id="IPR001296">
    <property type="entry name" value="Glyco_trans_1"/>
</dbReference>
<keyword evidence="3" id="KW-0808">Transferase</keyword>
<dbReference type="InterPro" id="IPR050194">
    <property type="entry name" value="Glycosyltransferase_grp1"/>
</dbReference>
<dbReference type="Pfam" id="PF00534">
    <property type="entry name" value="Glycos_transf_1"/>
    <property type="match status" value="1"/>
</dbReference>
<dbReference type="PANTHER" id="PTHR45947">
    <property type="entry name" value="SULFOQUINOVOSYL TRANSFERASE SQD2"/>
    <property type="match status" value="1"/>
</dbReference>
<dbReference type="CDD" id="cd03801">
    <property type="entry name" value="GT4_PimA-like"/>
    <property type="match status" value="1"/>
</dbReference>
<accession>A0A2A5T1K5</accession>
<dbReference type="Proteomes" id="UP000219020">
    <property type="component" value="Unassembled WGS sequence"/>
</dbReference>